<proteinExistence type="predicted"/>
<evidence type="ECO:0000313" key="2">
    <source>
        <dbReference type="Proteomes" id="UP001596302"/>
    </source>
</evidence>
<gene>
    <name evidence="1" type="ORF">ACFQE5_17480</name>
</gene>
<evidence type="ECO:0000313" key="1">
    <source>
        <dbReference type="EMBL" id="MFC5996000.1"/>
    </source>
</evidence>
<protein>
    <submittedName>
        <fullName evidence="1">Uncharacterized protein</fullName>
    </submittedName>
</protein>
<dbReference type="RefSeq" id="WP_379586427.1">
    <property type="nucleotide sequence ID" value="NZ_JBHSQW010000035.1"/>
</dbReference>
<sequence>MNASLTSSRAQFQSAVDSLRMQVDRDTVLQARAALLAEAHRLRRKLDVHDKDVRVGLCGGDPISPVAAQAFNERIGALLEHCRPYTAIHTLREPTTR</sequence>
<organism evidence="1 2">
    <name type="scientific">Pseudonocardia hispaniensis</name>
    <dbReference type="NCBI Taxonomy" id="904933"/>
    <lineage>
        <taxon>Bacteria</taxon>
        <taxon>Bacillati</taxon>
        <taxon>Actinomycetota</taxon>
        <taxon>Actinomycetes</taxon>
        <taxon>Pseudonocardiales</taxon>
        <taxon>Pseudonocardiaceae</taxon>
        <taxon>Pseudonocardia</taxon>
    </lineage>
</organism>
<comment type="caution">
    <text evidence="1">The sequence shown here is derived from an EMBL/GenBank/DDBJ whole genome shotgun (WGS) entry which is preliminary data.</text>
</comment>
<name>A0ABW1J6B9_9PSEU</name>
<accession>A0ABW1J6B9</accession>
<dbReference type="Proteomes" id="UP001596302">
    <property type="component" value="Unassembled WGS sequence"/>
</dbReference>
<keyword evidence="2" id="KW-1185">Reference proteome</keyword>
<dbReference type="EMBL" id="JBHSQW010000035">
    <property type="protein sequence ID" value="MFC5996000.1"/>
    <property type="molecule type" value="Genomic_DNA"/>
</dbReference>
<reference evidence="2" key="1">
    <citation type="journal article" date="2019" name="Int. J. Syst. Evol. Microbiol.">
        <title>The Global Catalogue of Microorganisms (GCM) 10K type strain sequencing project: providing services to taxonomists for standard genome sequencing and annotation.</title>
        <authorList>
            <consortium name="The Broad Institute Genomics Platform"/>
            <consortium name="The Broad Institute Genome Sequencing Center for Infectious Disease"/>
            <person name="Wu L."/>
            <person name="Ma J."/>
        </authorList>
    </citation>
    <scope>NUCLEOTIDE SEQUENCE [LARGE SCALE GENOMIC DNA]</scope>
    <source>
        <strain evidence="2">CCM 8391</strain>
    </source>
</reference>